<evidence type="ECO:0000313" key="1">
    <source>
        <dbReference type="EMBL" id="BCX89711.1"/>
    </source>
</evidence>
<reference evidence="2" key="1">
    <citation type="journal article" date="2024" name="Int. J. Syst. Evol. Microbiol.">
        <title>Methylomarinovum tepidoasis sp. nov., a moderately thermophilic methanotroph of the family Methylothermaceae isolated from a deep-sea hydrothermal field.</title>
        <authorList>
            <person name="Hirayama H."/>
            <person name="Takaki Y."/>
            <person name="Abe M."/>
            <person name="Miyazaki M."/>
            <person name="Uematsu K."/>
            <person name="Matsui Y."/>
            <person name="Takai K."/>
        </authorList>
    </citation>
    <scope>NUCLEOTIDE SEQUENCE [LARGE SCALE GENOMIC DNA]</scope>
    <source>
        <strain evidence="2">IN45</strain>
    </source>
</reference>
<keyword evidence="2" id="KW-1185">Reference proteome</keyword>
<accession>A0AAU9CCT2</accession>
<dbReference type="KEGG" id="meiy:MIN45_P2084"/>
<protein>
    <recommendedName>
        <fullName evidence="3">DUF4105 domain-containing protein</fullName>
    </recommendedName>
</protein>
<dbReference type="AlphaFoldDB" id="A0AAU9CCT2"/>
<evidence type="ECO:0008006" key="3">
    <source>
        <dbReference type="Google" id="ProtNLM"/>
    </source>
</evidence>
<name>A0AAU9CCT2_9GAMM</name>
<proteinExistence type="predicted"/>
<gene>
    <name evidence="1" type="ORF">MIN45_P2084</name>
</gene>
<dbReference type="Proteomes" id="UP001321450">
    <property type="component" value="Chromosome"/>
</dbReference>
<organism evidence="1 2">
    <name type="scientific">Methylomarinovum tepidoasis</name>
    <dbReference type="NCBI Taxonomy" id="2840183"/>
    <lineage>
        <taxon>Bacteria</taxon>
        <taxon>Pseudomonadati</taxon>
        <taxon>Pseudomonadota</taxon>
        <taxon>Gammaproteobacteria</taxon>
        <taxon>Methylococcales</taxon>
        <taxon>Methylothermaceae</taxon>
        <taxon>Methylomarinovum</taxon>
    </lineage>
</organism>
<dbReference type="EMBL" id="AP024718">
    <property type="protein sequence ID" value="BCX89711.1"/>
    <property type="molecule type" value="Genomic_DNA"/>
</dbReference>
<evidence type="ECO:0000313" key="2">
    <source>
        <dbReference type="Proteomes" id="UP001321450"/>
    </source>
</evidence>
<dbReference type="RefSeq" id="WP_286292171.1">
    <property type="nucleotide sequence ID" value="NZ_AP024718.1"/>
</dbReference>
<sequence>MTVRLLWWLLWLPLTALTEERQSQLGYLYIVAAEGNASGGHVAVQFDDAVYHFQHHDGGLIRLHRDSVRDFEYRYRFLENRDIHASWLTVAPDAFARLRERFESRYQIQRLQFGLAGLLAQEAVWLTAMAGGQPVPLDLAGAGLFFDALAGADRPPPVREPVLARLARNLGTAVLDARIRAVETALRQLRPVAWEAARFVSDDPDFVPPAPYAFSERYQDLLTLRLALQALRQARPLRPGVLQTPIAAAFRLTPGVRTALCGFHAALEERIARLVRASQPDSGAALAILLARLIAVSRSCDSGYLAFLDRFEPDAQALAPERVNPDPAFWRPLLQRERAHLVSVLERLTDGGVDGVRYAGLEVAANRYHELSRALVSGTPIRLFGIGALPDRPLRAPLVVTMAVPSSQLRHRLEEVRRAHRHWRSSLRQLYRYDLLSRNCVTEALRTLGVKVRMARGDFIPFRSALAVARHYPVRERRLLLSYRHGRLRQRYHEAPAWRVYLQEFNTLTSTLYRPNGEDSAFLFFTDDVFWSRPLYGGINIGVDLALAGAGLMTLPFDRGSLLQRSVRGLFSGLVELGFGNIRKGSYLYLPPEPPLLSSP</sequence>